<name>A0A161J3G8_9MICO</name>
<evidence type="ECO:0000259" key="5">
    <source>
        <dbReference type="PROSITE" id="PS50975"/>
    </source>
</evidence>
<keyword evidence="7" id="KW-1185">Reference proteome</keyword>
<evidence type="ECO:0000313" key="6">
    <source>
        <dbReference type="EMBL" id="AND17875.1"/>
    </source>
</evidence>
<proteinExistence type="predicted"/>
<dbReference type="STRING" id="33888.A6122_2766"/>
<evidence type="ECO:0000256" key="1">
    <source>
        <dbReference type="ARBA" id="ARBA00022598"/>
    </source>
</evidence>
<reference evidence="6 7" key="1">
    <citation type="submission" date="2016-05" db="EMBL/GenBank/DDBJ databases">
        <title>Complete genome sequence of Rathayibacter tritici NCPPB 1953.</title>
        <authorList>
            <person name="Park J."/>
            <person name="Lee H.-H."/>
            <person name="Lee S.-W."/>
            <person name="Seo Y.-S."/>
        </authorList>
    </citation>
    <scope>NUCLEOTIDE SEQUENCE [LARGE SCALE GENOMIC DNA]</scope>
    <source>
        <strain evidence="6 7">NCPPB 1953</strain>
    </source>
</reference>
<dbReference type="InterPro" id="IPR052032">
    <property type="entry name" value="ATP-dep_AA_Ligase"/>
</dbReference>
<dbReference type="PATRIC" id="fig|33888.3.peg.3106"/>
<dbReference type="RefSeq" id="WP_068256342.1">
    <property type="nucleotide sequence ID" value="NZ_CP015515.1"/>
</dbReference>
<evidence type="ECO:0000313" key="7">
    <source>
        <dbReference type="Proteomes" id="UP000077071"/>
    </source>
</evidence>
<keyword evidence="1" id="KW-0436">Ligase</keyword>
<feature type="domain" description="ATP-grasp" evidence="5">
    <location>
        <begin position="126"/>
        <end position="320"/>
    </location>
</feature>
<evidence type="ECO:0000256" key="2">
    <source>
        <dbReference type="ARBA" id="ARBA00022741"/>
    </source>
</evidence>
<dbReference type="GO" id="GO:0005524">
    <property type="term" value="F:ATP binding"/>
    <property type="evidence" value="ECO:0007669"/>
    <property type="project" value="UniProtKB-UniRule"/>
</dbReference>
<sequence length="428" mass="45603">MEQLPHVVLVGLYEAEEHTLEPERFAYSVLLRAKSARRLAARALPGIRAIGELDVAAGDDLDEYNRASPQMIELVAALATKLGPPHGIVGIHEHTTLPAARLRERFGVPGTSVRTATLCRDKVVMKQAVAGAGIVTPRFWPVDAGTTAKDLADALGPLPGRKVLKPRSQAASLGVRIFADTTELLDEVRRNGCPDDHEVEEFVDGTVCHLDGVVRDGEIIFLCGSSYVTSCFDFRFNTTPLASVTIDDPATLDAALHFAADVLDAVGLTSSVFHLEAFLLPDGSFVFLEIANRFGGAGIQDHIQLAYGVDLAREAVLACLGDPSEVTAGPVTMLERMPGRASGWLYTPFEQTDRGIVVRVSGVDDLPRSVAAARYPQSGDVVGADPGVWEASGRFVLVGSSAAGLEDDIATITGRYRVHVLPEGGSTS</sequence>
<keyword evidence="2 4" id="KW-0547">Nucleotide-binding</keyword>
<organism evidence="6 7">
    <name type="scientific">Rathayibacter tritici</name>
    <dbReference type="NCBI Taxonomy" id="33888"/>
    <lineage>
        <taxon>Bacteria</taxon>
        <taxon>Bacillati</taxon>
        <taxon>Actinomycetota</taxon>
        <taxon>Actinomycetes</taxon>
        <taxon>Micrococcales</taxon>
        <taxon>Microbacteriaceae</taxon>
        <taxon>Rathayibacter</taxon>
    </lineage>
</organism>
<dbReference type="PANTHER" id="PTHR43585:SF2">
    <property type="entry name" value="ATP-GRASP ENZYME FSQD"/>
    <property type="match status" value="1"/>
</dbReference>
<protein>
    <recommendedName>
        <fullName evidence="5">ATP-grasp domain-containing protein</fullName>
    </recommendedName>
</protein>
<gene>
    <name evidence="6" type="ORF">A6122_2766</name>
</gene>
<dbReference type="Gene3D" id="3.40.50.20">
    <property type="match status" value="1"/>
</dbReference>
<dbReference type="KEGG" id="rtn:A6122_2766"/>
<dbReference type="Proteomes" id="UP000077071">
    <property type="component" value="Chromosome"/>
</dbReference>
<dbReference type="Gene3D" id="3.30.470.20">
    <property type="entry name" value="ATP-grasp fold, B domain"/>
    <property type="match status" value="1"/>
</dbReference>
<dbReference type="SUPFAM" id="SSF56059">
    <property type="entry name" value="Glutathione synthetase ATP-binding domain-like"/>
    <property type="match status" value="1"/>
</dbReference>
<dbReference type="GO" id="GO:0046872">
    <property type="term" value="F:metal ion binding"/>
    <property type="evidence" value="ECO:0007669"/>
    <property type="project" value="InterPro"/>
</dbReference>
<dbReference type="EMBL" id="CP015515">
    <property type="protein sequence ID" value="AND17875.1"/>
    <property type="molecule type" value="Genomic_DNA"/>
</dbReference>
<dbReference type="OrthoDB" id="24041at2"/>
<evidence type="ECO:0000256" key="4">
    <source>
        <dbReference type="PROSITE-ProRule" id="PRU00409"/>
    </source>
</evidence>
<keyword evidence="3 4" id="KW-0067">ATP-binding</keyword>
<evidence type="ECO:0000256" key="3">
    <source>
        <dbReference type="ARBA" id="ARBA00022840"/>
    </source>
</evidence>
<dbReference type="InterPro" id="IPR011761">
    <property type="entry name" value="ATP-grasp"/>
</dbReference>
<accession>A0A161J3G8</accession>
<dbReference type="PANTHER" id="PTHR43585">
    <property type="entry name" value="FUMIPYRROLE BIOSYNTHESIS PROTEIN C"/>
    <property type="match status" value="1"/>
</dbReference>
<dbReference type="Gene3D" id="3.30.1490.20">
    <property type="entry name" value="ATP-grasp fold, A domain"/>
    <property type="match status" value="1"/>
</dbReference>
<dbReference type="InterPro" id="IPR013815">
    <property type="entry name" value="ATP_grasp_subdomain_1"/>
</dbReference>
<dbReference type="AlphaFoldDB" id="A0A161J3G8"/>
<dbReference type="PROSITE" id="PS50975">
    <property type="entry name" value="ATP_GRASP"/>
    <property type="match status" value="1"/>
</dbReference>
<dbReference type="GO" id="GO:0016874">
    <property type="term" value="F:ligase activity"/>
    <property type="evidence" value="ECO:0007669"/>
    <property type="project" value="UniProtKB-KW"/>
</dbReference>